<proteinExistence type="predicted"/>
<name>A0AAW1KL09_POPJA</name>
<dbReference type="AlphaFoldDB" id="A0AAW1KL09"/>
<organism evidence="1 2">
    <name type="scientific">Popillia japonica</name>
    <name type="common">Japanese beetle</name>
    <dbReference type="NCBI Taxonomy" id="7064"/>
    <lineage>
        <taxon>Eukaryota</taxon>
        <taxon>Metazoa</taxon>
        <taxon>Ecdysozoa</taxon>
        <taxon>Arthropoda</taxon>
        <taxon>Hexapoda</taxon>
        <taxon>Insecta</taxon>
        <taxon>Pterygota</taxon>
        <taxon>Neoptera</taxon>
        <taxon>Endopterygota</taxon>
        <taxon>Coleoptera</taxon>
        <taxon>Polyphaga</taxon>
        <taxon>Scarabaeiformia</taxon>
        <taxon>Scarabaeidae</taxon>
        <taxon>Rutelinae</taxon>
        <taxon>Popillia</taxon>
    </lineage>
</organism>
<dbReference type="Proteomes" id="UP001458880">
    <property type="component" value="Unassembled WGS sequence"/>
</dbReference>
<gene>
    <name evidence="1" type="ORF">QE152_g22236</name>
</gene>
<reference evidence="1 2" key="1">
    <citation type="journal article" date="2024" name="BMC Genomics">
        <title>De novo assembly and annotation of Popillia japonica's genome with initial clues to its potential as an invasive pest.</title>
        <authorList>
            <person name="Cucini C."/>
            <person name="Boschi S."/>
            <person name="Funari R."/>
            <person name="Cardaioli E."/>
            <person name="Iannotti N."/>
            <person name="Marturano G."/>
            <person name="Paoli F."/>
            <person name="Bruttini M."/>
            <person name="Carapelli A."/>
            <person name="Frati F."/>
            <person name="Nardi F."/>
        </authorList>
    </citation>
    <scope>NUCLEOTIDE SEQUENCE [LARGE SCALE GENOMIC DNA]</scope>
    <source>
        <strain evidence="1">DMR45628</strain>
    </source>
</reference>
<keyword evidence="2" id="KW-1185">Reference proteome</keyword>
<accession>A0AAW1KL09</accession>
<evidence type="ECO:0000313" key="2">
    <source>
        <dbReference type="Proteomes" id="UP001458880"/>
    </source>
</evidence>
<protein>
    <submittedName>
        <fullName evidence="1">Uncharacterized protein</fullName>
    </submittedName>
</protein>
<sequence>MMEVNSSLAKVVKRTRELKKLVNESTKTKVEIKHLARELAYLVDHLEKHVIQYQERHDCMVQRLPTETKEVGIQTAVVGKSVAVQAKRSDIEREKLRAEEKMRTDIREALGSEGGFDGLGSILDKKWPEDMYTRTREAPTSHGELNLEGDLALVLDPARATEDKAMENIMRMHPDLRAVVEKCDGQLDYMVKTIATRTRNQETTERTIAIYILPLKIDADGINDMEEAYDMVRRLRMSMDIHPTAKINMVLGENLNSDYIRKICEFIFYGTDINITLVTNKEKPKSTTKPRGRPTTGKVVVKCGSTTYADLLRSVKEKVDPKRVGVNVRAIKKTARGDLMLEVDGDAQKADILRRAITRNIDNEVRIANRLVTIHVLDIDATTTKDQVEEAIKKGLQTVW</sequence>
<dbReference type="EMBL" id="JASPKY010000213">
    <property type="protein sequence ID" value="KAK9720149.1"/>
    <property type="molecule type" value="Genomic_DNA"/>
</dbReference>
<evidence type="ECO:0000313" key="1">
    <source>
        <dbReference type="EMBL" id="KAK9720149.1"/>
    </source>
</evidence>
<comment type="caution">
    <text evidence="1">The sequence shown here is derived from an EMBL/GenBank/DDBJ whole genome shotgun (WGS) entry which is preliminary data.</text>
</comment>